<dbReference type="NCBIfam" id="NF005597">
    <property type="entry name" value="PRK07329.1"/>
    <property type="match status" value="1"/>
</dbReference>
<dbReference type="EC" id="3.1.3.15" evidence="2"/>
<dbReference type="Gene3D" id="3.20.20.140">
    <property type="entry name" value="Metal-dependent hydrolases"/>
    <property type="match status" value="1"/>
</dbReference>
<dbReference type="PANTHER" id="PTHR21039">
    <property type="entry name" value="HISTIDINOL PHOSPHATASE-RELATED"/>
    <property type="match status" value="1"/>
</dbReference>
<accession>A0AAV3GTL9</accession>
<reference evidence="3 4" key="1">
    <citation type="submission" date="2012-04" db="EMBL/GenBank/DDBJ databases">
        <authorList>
            <person name="Weinstock G."/>
            <person name="Sodergren E."/>
            <person name="Lobos E.A."/>
            <person name="Fulton L."/>
            <person name="Fulton R."/>
            <person name="Courtney L."/>
            <person name="Fronick C."/>
            <person name="O'Laughlin M."/>
            <person name="Godfrey J."/>
            <person name="Wilson R.M."/>
            <person name="Miner T."/>
            <person name="Farmer C."/>
            <person name="Delehaunty K."/>
            <person name="Cordes M."/>
            <person name="Minx P."/>
            <person name="Tomlinson C."/>
            <person name="Chen J."/>
            <person name="Wollam A."/>
            <person name="Pepin K.H."/>
            <person name="Bhonagiri V."/>
            <person name="Zhang X."/>
            <person name="Suruliraj S."/>
            <person name="Warren W."/>
            <person name="Mitreva M."/>
            <person name="Mardis E.R."/>
            <person name="Wilson R.K."/>
        </authorList>
    </citation>
    <scope>NUCLEOTIDE SEQUENCE [LARGE SCALE GENOMIC DNA]</scope>
    <source>
        <strain evidence="3 4">R496</strain>
    </source>
</reference>
<dbReference type="InterPro" id="IPR016195">
    <property type="entry name" value="Pol/histidinol_Pase-like"/>
</dbReference>
<comment type="catalytic activity">
    <reaction evidence="2">
        <text>L-histidinol phosphate + H2O = L-histidinol + phosphate</text>
        <dbReference type="Rhea" id="RHEA:14465"/>
        <dbReference type="ChEBI" id="CHEBI:15377"/>
        <dbReference type="ChEBI" id="CHEBI:43474"/>
        <dbReference type="ChEBI" id="CHEBI:57699"/>
        <dbReference type="ChEBI" id="CHEBI:57980"/>
        <dbReference type="EC" id="3.1.3.15"/>
    </reaction>
</comment>
<keyword evidence="2" id="KW-0368">Histidine biosynthesis</keyword>
<dbReference type="GO" id="GO:0005737">
    <property type="term" value="C:cytoplasm"/>
    <property type="evidence" value="ECO:0007669"/>
    <property type="project" value="TreeGrafter"/>
</dbReference>
<evidence type="ECO:0000313" key="3">
    <source>
        <dbReference type="EMBL" id="EJX51319.1"/>
    </source>
</evidence>
<comment type="similarity">
    <text evidence="2">Belongs to the PHP hydrolase family. HisK subfamily.</text>
</comment>
<dbReference type="Proteomes" id="UP000006402">
    <property type="component" value="Unassembled WGS sequence"/>
</dbReference>
<proteinExistence type="inferred from homology"/>
<dbReference type="GO" id="GO:0000105">
    <property type="term" value="P:L-histidine biosynthetic process"/>
    <property type="evidence" value="ECO:0007669"/>
    <property type="project" value="UniProtKB-UniRule"/>
</dbReference>
<comment type="caution">
    <text evidence="3">The sequence shown here is derived from an EMBL/GenBank/DDBJ whole genome shotgun (WGS) entry which is preliminary data.</text>
</comment>
<dbReference type="AlphaFoldDB" id="A0AAV3GTL9"/>
<evidence type="ECO:0000256" key="2">
    <source>
        <dbReference type="RuleBase" id="RU366003"/>
    </source>
</evidence>
<dbReference type="InterPro" id="IPR010140">
    <property type="entry name" value="Histidinol_P_phosphatase_HisJ"/>
</dbReference>
<dbReference type="PANTHER" id="PTHR21039:SF0">
    <property type="entry name" value="HISTIDINOL-PHOSPHATASE"/>
    <property type="match status" value="1"/>
</dbReference>
<comment type="pathway">
    <text evidence="2">Amino-acid biosynthesis; L-histidine biosynthesis; L-histidine from 5-phospho-alpha-D-ribose 1-diphosphate: step 8/9.</text>
</comment>
<evidence type="ECO:0000313" key="4">
    <source>
        <dbReference type="Proteomes" id="UP000006402"/>
    </source>
</evidence>
<protein>
    <recommendedName>
        <fullName evidence="2">Histidinol-phosphatase</fullName>
        <shortName evidence="2">HolPase</shortName>
        <ecNumber evidence="2">3.1.3.15</ecNumber>
    </recommendedName>
</protein>
<keyword evidence="1 2" id="KW-0378">Hydrolase</keyword>
<name>A0AAV3GTL9_ENTFC</name>
<sequence length="270" mass="31657">MIVEKRRLPMQYYDQHLHTYFSFDSEEKFENYLAYQPEFFVSTDHFDLNNPSTGKDDIPDYPAYINKLDSLKETYSTKFLRGIEIGVVPGQEERIVDYLAQHPYDLKLVSIHQNGRFDYMDDVVLTKDPIQTTKEYFDQMLQVLTDFPEGDILTHFDYGLRRFTFTAEEFAEHFEAQLLTIFKKVVERELAMELNAKSFLKYGNEDLYRYAVPLYQSVGGKLFTLGSDAHVAEDYQLGFKKMSQLLADCQVEKLLVIQGKERRLTPLPIL</sequence>
<dbReference type="SUPFAM" id="SSF89550">
    <property type="entry name" value="PHP domain-like"/>
    <property type="match status" value="1"/>
</dbReference>
<dbReference type="GO" id="GO:0004401">
    <property type="term" value="F:histidinol-phosphatase activity"/>
    <property type="evidence" value="ECO:0007669"/>
    <property type="project" value="UniProtKB-UniRule"/>
</dbReference>
<dbReference type="EMBL" id="AMAH01000151">
    <property type="protein sequence ID" value="EJX51319.1"/>
    <property type="molecule type" value="Genomic_DNA"/>
</dbReference>
<keyword evidence="2" id="KW-0028">Amino-acid biosynthesis</keyword>
<gene>
    <name evidence="3" type="ORF">HMPREF1378_02106</name>
</gene>
<organism evidence="3 4">
    <name type="scientific">Enterococcus faecium R496</name>
    <dbReference type="NCBI Taxonomy" id="1134836"/>
    <lineage>
        <taxon>Bacteria</taxon>
        <taxon>Bacillati</taxon>
        <taxon>Bacillota</taxon>
        <taxon>Bacilli</taxon>
        <taxon>Lactobacillales</taxon>
        <taxon>Enterococcaceae</taxon>
        <taxon>Enterococcus</taxon>
    </lineage>
</organism>
<evidence type="ECO:0000256" key="1">
    <source>
        <dbReference type="ARBA" id="ARBA00022801"/>
    </source>
</evidence>